<evidence type="ECO:0000313" key="2">
    <source>
        <dbReference type="EMBL" id="GLL10186.1"/>
    </source>
</evidence>
<dbReference type="RefSeq" id="WP_269322910.1">
    <property type="nucleotide sequence ID" value="NZ_BAAAUZ010000004.1"/>
</dbReference>
<feature type="region of interest" description="Disordered" evidence="1">
    <location>
        <begin position="1"/>
        <end position="43"/>
    </location>
</feature>
<reference evidence="2" key="1">
    <citation type="journal article" date="2014" name="Int. J. Syst. Evol. Microbiol.">
        <title>Complete genome sequence of Corynebacterium casei LMG S-19264T (=DSM 44701T), isolated from a smear-ripened cheese.</title>
        <authorList>
            <consortium name="US DOE Joint Genome Institute (JGI-PGF)"/>
            <person name="Walter F."/>
            <person name="Albersmeier A."/>
            <person name="Kalinowski J."/>
            <person name="Ruckert C."/>
        </authorList>
    </citation>
    <scope>NUCLEOTIDE SEQUENCE</scope>
    <source>
        <strain evidence="2">VKM Ac-1069</strain>
    </source>
</reference>
<gene>
    <name evidence="2" type="ORF">GCM10017577_13260</name>
</gene>
<dbReference type="Proteomes" id="UP001143463">
    <property type="component" value="Unassembled WGS sequence"/>
</dbReference>
<evidence type="ECO:0000256" key="1">
    <source>
        <dbReference type="SAM" id="MobiDB-lite"/>
    </source>
</evidence>
<dbReference type="EMBL" id="BSFQ01000004">
    <property type="protein sequence ID" value="GLL10186.1"/>
    <property type="molecule type" value="Genomic_DNA"/>
</dbReference>
<dbReference type="AlphaFoldDB" id="A0A9W6KY93"/>
<reference evidence="2" key="2">
    <citation type="submission" date="2023-01" db="EMBL/GenBank/DDBJ databases">
        <authorList>
            <person name="Sun Q."/>
            <person name="Evtushenko L."/>
        </authorList>
    </citation>
    <scope>NUCLEOTIDE SEQUENCE</scope>
    <source>
        <strain evidence="2">VKM Ac-1069</strain>
    </source>
</reference>
<proteinExistence type="predicted"/>
<keyword evidence="3" id="KW-1185">Reference proteome</keyword>
<evidence type="ECO:0000313" key="3">
    <source>
        <dbReference type="Proteomes" id="UP001143463"/>
    </source>
</evidence>
<protein>
    <submittedName>
        <fullName evidence="2">Uncharacterized protein</fullName>
    </submittedName>
</protein>
<comment type="caution">
    <text evidence="2">The sequence shown here is derived from an EMBL/GenBank/DDBJ whole genome shotgun (WGS) entry which is preliminary data.</text>
</comment>
<sequence>MDFLALLPLGGGPKKPKKHDKCSHSKKSWSKSHGKKDKKHGHK</sequence>
<accession>A0A9W6KY93</accession>
<name>A0A9W6KY93_9PSEU</name>
<organism evidence="2 3">
    <name type="scientific">Pseudonocardia halophobica</name>
    <dbReference type="NCBI Taxonomy" id="29401"/>
    <lineage>
        <taxon>Bacteria</taxon>
        <taxon>Bacillati</taxon>
        <taxon>Actinomycetota</taxon>
        <taxon>Actinomycetes</taxon>
        <taxon>Pseudonocardiales</taxon>
        <taxon>Pseudonocardiaceae</taxon>
        <taxon>Pseudonocardia</taxon>
    </lineage>
</organism>
<feature type="compositionally biased region" description="Basic residues" evidence="1">
    <location>
        <begin position="14"/>
        <end position="43"/>
    </location>
</feature>